<comment type="caution">
    <text evidence="2">The sequence shown here is derived from an EMBL/GenBank/DDBJ whole genome shotgun (WGS) entry which is preliminary data.</text>
</comment>
<evidence type="ECO:0000313" key="2">
    <source>
        <dbReference type="EMBL" id="RUQ75692.1"/>
    </source>
</evidence>
<dbReference type="AlphaFoldDB" id="A0A3S0XQW6"/>
<reference evidence="2 3" key="1">
    <citation type="submission" date="2018-12" db="EMBL/GenBank/DDBJ databases">
        <authorList>
            <person name="Yang Y."/>
        </authorList>
    </citation>
    <scope>NUCLEOTIDE SEQUENCE [LARGE SCALE GENOMIC DNA]</scope>
    <source>
        <strain evidence="2 3">GSF71</strain>
    </source>
</reference>
<evidence type="ECO:0000313" key="3">
    <source>
        <dbReference type="Proteomes" id="UP000280346"/>
    </source>
</evidence>
<protein>
    <submittedName>
        <fullName evidence="2">Uncharacterized protein</fullName>
    </submittedName>
</protein>
<accession>A0A3S0XQW6</accession>
<feature type="region of interest" description="Disordered" evidence="1">
    <location>
        <begin position="55"/>
        <end position="74"/>
    </location>
</feature>
<organism evidence="2 3">
    <name type="scientific">Azospirillum doebereinerae</name>
    <dbReference type="NCBI Taxonomy" id="92933"/>
    <lineage>
        <taxon>Bacteria</taxon>
        <taxon>Pseudomonadati</taxon>
        <taxon>Pseudomonadota</taxon>
        <taxon>Alphaproteobacteria</taxon>
        <taxon>Rhodospirillales</taxon>
        <taxon>Azospirillaceae</taxon>
        <taxon>Azospirillum</taxon>
    </lineage>
</organism>
<dbReference type="EMBL" id="RZIJ01000001">
    <property type="protein sequence ID" value="RUQ75692.1"/>
    <property type="molecule type" value="Genomic_DNA"/>
</dbReference>
<dbReference type="Proteomes" id="UP000280346">
    <property type="component" value="Unassembled WGS sequence"/>
</dbReference>
<dbReference type="OrthoDB" id="7308161at2"/>
<name>A0A3S0XQW6_9PROT</name>
<sequence>MSGDSLRGFPPLPPGERGGVRGIRFVAGFGCADPPHPGLLPGGEKERGAGLINAHANAHARRHGHARHRRHPPA</sequence>
<feature type="region of interest" description="Disordered" evidence="1">
    <location>
        <begin position="1"/>
        <end position="20"/>
    </location>
</feature>
<feature type="compositionally biased region" description="Basic residues" evidence="1">
    <location>
        <begin position="58"/>
        <end position="74"/>
    </location>
</feature>
<evidence type="ECO:0000256" key="1">
    <source>
        <dbReference type="SAM" id="MobiDB-lite"/>
    </source>
</evidence>
<gene>
    <name evidence="2" type="ORF">EJ913_00815</name>
</gene>
<keyword evidence="3" id="KW-1185">Reference proteome</keyword>
<proteinExistence type="predicted"/>